<dbReference type="InterPro" id="IPR036280">
    <property type="entry name" value="Multihaem_cyt_sf"/>
</dbReference>
<dbReference type="EMBL" id="FUKI01000087">
    <property type="protein sequence ID" value="SJM91120.1"/>
    <property type="molecule type" value="Genomic_DNA"/>
</dbReference>
<sequence>MHEGKLCTGCHTEHRGALAQITVGAMVNPHGEFVFRATGTSSCTACHDFSADFESRSHLLDNSIVKHLMEEGEGAHRPGKIAHCLTCHTGGSLEIEDEDD</sequence>
<evidence type="ECO:0000313" key="1">
    <source>
        <dbReference type="EMBL" id="SJM91120.1"/>
    </source>
</evidence>
<dbReference type="AlphaFoldDB" id="A0A1R4H5J3"/>
<accession>A0A1R4H5J3</accession>
<organism evidence="1 2">
    <name type="scientific">Crenothrix polyspora</name>
    <dbReference type="NCBI Taxonomy" id="360316"/>
    <lineage>
        <taxon>Bacteria</taxon>
        <taxon>Pseudomonadati</taxon>
        <taxon>Pseudomonadota</taxon>
        <taxon>Gammaproteobacteria</taxon>
        <taxon>Methylococcales</taxon>
        <taxon>Crenotrichaceae</taxon>
        <taxon>Crenothrix</taxon>
    </lineage>
</organism>
<gene>
    <name evidence="1" type="ORF">CRENPOLYSF1_1770003</name>
</gene>
<proteinExistence type="predicted"/>
<dbReference type="Proteomes" id="UP000195667">
    <property type="component" value="Unassembled WGS sequence"/>
</dbReference>
<name>A0A1R4H5J3_9GAMM</name>
<protein>
    <submittedName>
        <fullName evidence="1">Uncharacterized protein</fullName>
    </submittedName>
</protein>
<dbReference type="SUPFAM" id="SSF48695">
    <property type="entry name" value="Multiheme cytochromes"/>
    <property type="match status" value="1"/>
</dbReference>
<keyword evidence="2" id="KW-1185">Reference proteome</keyword>
<reference evidence="2" key="1">
    <citation type="submission" date="2017-02" db="EMBL/GenBank/DDBJ databases">
        <authorList>
            <person name="Daims H."/>
        </authorList>
    </citation>
    <scope>NUCLEOTIDE SEQUENCE [LARGE SCALE GENOMIC DNA]</scope>
</reference>
<evidence type="ECO:0000313" key="2">
    <source>
        <dbReference type="Proteomes" id="UP000195667"/>
    </source>
</evidence>